<feature type="compositionally biased region" description="Low complexity" evidence="11">
    <location>
        <begin position="485"/>
        <end position="501"/>
    </location>
</feature>
<keyword evidence="6 12" id="KW-1133">Transmembrane helix</keyword>
<evidence type="ECO:0000256" key="12">
    <source>
        <dbReference type="SAM" id="Phobius"/>
    </source>
</evidence>
<name>A0A420YI30_9PEZI</name>
<dbReference type="Proteomes" id="UP000275385">
    <property type="component" value="Unassembled WGS sequence"/>
</dbReference>
<evidence type="ECO:0000256" key="6">
    <source>
        <dbReference type="ARBA" id="ARBA00022989"/>
    </source>
</evidence>
<reference evidence="14 15" key="1">
    <citation type="submission" date="2018-08" db="EMBL/GenBank/DDBJ databases">
        <title>Draft genome of the lignicolous fungus Coniochaeta pulveracea.</title>
        <authorList>
            <person name="Borstlap C.J."/>
            <person name="De Witt R.N."/>
            <person name="Botha A."/>
            <person name="Volschenk H."/>
        </authorList>
    </citation>
    <scope>NUCLEOTIDE SEQUENCE [LARGE SCALE GENOMIC DNA]</scope>
    <source>
        <strain evidence="14 15">CAB683</strain>
    </source>
</reference>
<accession>A0A420YI30</accession>
<dbReference type="GO" id="GO:0015385">
    <property type="term" value="F:sodium:proton antiporter activity"/>
    <property type="evidence" value="ECO:0007669"/>
    <property type="project" value="InterPro"/>
</dbReference>
<keyword evidence="10" id="KW-0739">Sodium transport</keyword>
<comment type="caution">
    <text evidence="14">The sequence shown here is derived from an EMBL/GenBank/DDBJ whole genome shotgun (WGS) entry which is preliminary data.</text>
</comment>
<evidence type="ECO:0000256" key="10">
    <source>
        <dbReference type="ARBA" id="ARBA00023201"/>
    </source>
</evidence>
<feature type="transmembrane region" description="Helical" evidence="12">
    <location>
        <begin position="33"/>
        <end position="52"/>
    </location>
</feature>
<evidence type="ECO:0000256" key="11">
    <source>
        <dbReference type="SAM" id="MobiDB-lite"/>
    </source>
</evidence>
<evidence type="ECO:0000256" key="8">
    <source>
        <dbReference type="ARBA" id="ARBA00023065"/>
    </source>
</evidence>
<evidence type="ECO:0000256" key="3">
    <source>
        <dbReference type="ARBA" id="ARBA00022448"/>
    </source>
</evidence>
<dbReference type="STRING" id="177199.A0A420YI30"/>
<dbReference type="InterPro" id="IPR004712">
    <property type="entry name" value="Na+/H+_antiporter_fungi"/>
</dbReference>
<dbReference type="Gene3D" id="1.20.1530.20">
    <property type="match status" value="1"/>
</dbReference>
<evidence type="ECO:0000256" key="5">
    <source>
        <dbReference type="ARBA" id="ARBA00022692"/>
    </source>
</evidence>
<dbReference type="FunFam" id="1.20.1530.20:FF:000015">
    <property type="entry name" value="Na(+)/H(+) antiporter 2"/>
    <property type="match status" value="1"/>
</dbReference>
<dbReference type="GO" id="GO:0005886">
    <property type="term" value="C:plasma membrane"/>
    <property type="evidence" value="ECO:0007669"/>
    <property type="project" value="InterPro"/>
</dbReference>
<feature type="compositionally biased region" description="Polar residues" evidence="11">
    <location>
        <begin position="535"/>
        <end position="545"/>
    </location>
</feature>
<dbReference type="InterPro" id="IPR038770">
    <property type="entry name" value="Na+/solute_symporter_sf"/>
</dbReference>
<keyword evidence="8" id="KW-0406">Ion transport</keyword>
<feature type="region of interest" description="Disordered" evidence="11">
    <location>
        <begin position="476"/>
        <end position="577"/>
    </location>
</feature>
<comment type="subcellular location">
    <subcellularLocation>
        <location evidence="1">Membrane</location>
        <topology evidence="1">Multi-pass membrane protein</topology>
    </subcellularLocation>
</comment>
<keyword evidence="7" id="KW-0915">Sodium</keyword>
<evidence type="ECO:0000256" key="2">
    <source>
        <dbReference type="ARBA" id="ARBA00005248"/>
    </source>
</evidence>
<dbReference type="OrthoDB" id="5327978at2759"/>
<evidence type="ECO:0000256" key="1">
    <source>
        <dbReference type="ARBA" id="ARBA00004141"/>
    </source>
</evidence>
<keyword evidence="9 12" id="KW-0472">Membrane</keyword>
<evidence type="ECO:0000256" key="9">
    <source>
        <dbReference type="ARBA" id="ARBA00023136"/>
    </source>
</evidence>
<protein>
    <recommendedName>
        <fullName evidence="13">Cation/H+ exchanger transmembrane domain-containing protein</fullName>
    </recommendedName>
</protein>
<organism evidence="14 15">
    <name type="scientific">Coniochaeta pulveracea</name>
    <dbReference type="NCBI Taxonomy" id="177199"/>
    <lineage>
        <taxon>Eukaryota</taxon>
        <taxon>Fungi</taxon>
        <taxon>Dikarya</taxon>
        <taxon>Ascomycota</taxon>
        <taxon>Pezizomycotina</taxon>
        <taxon>Sordariomycetes</taxon>
        <taxon>Sordariomycetidae</taxon>
        <taxon>Coniochaetales</taxon>
        <taxon>Coniochaetaceae</taxon>
        <taxon>Coniochaeta</taxon>
    </lineage>
</organism>
<dbReference type="PANTHER" id="PTHR31382:SF1">
    <property type="entry name" value="SODIUM ION_PROTON EXCHANGER (EUROFUNG)"/>
    <property type="match status" value="1"/>
</dbReference>
<keyword evidence="5 12" id="KW-0812">Transmembrane</keyword>
<feature type="domain" description="Cation/H+ exchanger transmembrane" evidence="13">
    <location>
        <begin position="25"/>
        <end position="435"/>
    </location>
</feature>
<keyword evidence="4" id="KW-0050">Antiport</keyword>
<dbReference type="GO" id="GO:0120029">
    <property type="term" value="P:proton export across plasma membrane"/>
    <property type="evidence" value="ECO:0007669"/>
    <property type="project" value="InterPro"/>
</dbReference>
<evidence type="ECO:0000313" key="15">
    <source>
        <dbReference type="Proteomes" id="UP000275385"/>
    </source>
</evidence>
<feature type="transmembrane region" description="Helical" evidence="12">
    <location>
        <begin position="417"/>
        <end position="441"/>
    </location>
</feature>
<feature type="transmembrane region" description="Helical" evidence="12">
    <location>
        <begin position="218"/>
        <end position="236"/>
    </location>
</feature>
<feature type="transmembrane region" description="Helical" evidence="12">
    <location>
        <begin position="104"/>
        <end position="127"/>
    </location>
</feature>
<feature type="transmembrane region" description="Helical" evidence="12">
    <location>
        <begin position="72"/>
        <end position="92"/>
    </location>
</feature>
<feature type="transmembrane region" description="Helical" evidence="12">
    <location>
        <begin position="256"/>
        <end position="274"/>
    </location>
</feature>
<keyword evidence="3" id="KW-0813">Transport</keyword>
<feature type="transmembrane region" description="Helical" evidence="12">
    <location>
        <begin position="334"/>
        <end position="350"/>
    </location>
</feature>
<sequence length="577" mass="63723">MPELAITNFNIVVSVLGGWVSLFGLVSYLLKENFYLSEALISLLAGVAFSPPAANFVRPLDYAGSQENIDAIILYFSRLVLGVQLVLAGVQLPSRYLKKQWKPLSLLLGPIMTIMWLITSLIVWALVPNLNILHALAIGACVTPTDPVLSNVIVKGKFADHNVPQELQRIIIAESGANDGLGYPFLFFALYLIKYTGDGGVAEHGGARLAMGLWFGETWGYTIILSIIYGAAVGWIAKELLHWAEERKYVDRESFLVFAISLSLFIVGTCGMIGSDDVLACFIAGNVFTWDDWFRLETLDDSLQPTIDMLLNVSIFMWYGAVCPWNKFLHNDVIPIYRLIPLGIMVLLFRRLPWVFAVHKWIPQIEEVRQAIFVGFFGPVGVSAIFYLYITLDFIKTLDINGVPRQDVEKLSETTLVVVWFIAVCSIVVHGLSIPLGKLGFYLPRTLSRGLAPDANPDDPTLPFSLGVRVSNFIGSRSRSRRNSQETSPPTPNTSETTSVSRPVYRIGGTVIPKTPGSPALSARLHTVSGPDHTASGSDPESTPVSPHIGPANRTIRFPDEPRTSVQIQHENDRKID</sequence>
<gene>
    <name evidence="14" type="ORF">DL546_008461</name>
</gene>
<dbReference type="GO" id="GO:0036376">
    <property type="term" value="P:sodium ion export across plasma membrane"/>
    <property type="evidence" value="ECO:0007669"/>
    <property type="project" value="InterPro"/>
</dbReference>
<feature type="transmembrane region" description="Helical" evidence="12">
    <location>
        <begin position="371"/>
        <end position="390"/>
    </location>
</feature>
<comment type="similarity">
    <text evidence="2">Belongs to the fungal Na(+)/H(+) exchanger family.</text>
</comment>
<dbReference type="EMBL" id="QVQW01000009">
    <property type="protein sequence ID" value="RKU47426.1"/>
    <property type="molecule type" value="Genomic_DNA"/>
</dbReference>
<dbReference type="GO" id="GO:0042391">
    <property type="term" value="P:regulation of membrane potential"/>
    <property type="evidence" value="ECO:0007669"/>
    <property type="project" value="InterPro"/>
</dbReference>
<feature type="transmembrane region" description="Helical" evidence="12">
    <location>
        <begin position="6"/>
        <end position="26"/>
    </location>
</feature>
<dbReference type="Pfam" id="PF00999">
    <property type="entry name" value="Na_H_Exchanger"/>
    <property type="match status" value="1"/>
</dbReference>
<dbReference type="InterPro" id="IPR006153">
    <property type="entry name" value="Cation/H_exchanger_TM"/>
</dbReference>
<keyword evidence="15" id="KW-1185">Reference proteome</keyword>
<dbReference type="AlphaFoldDB" id="A0A420YI30"/>
<proteinExistence type="inferred from homology"/>
<evidence type="ECO:0000259" key="13">
    <source>
        <dbReference type="Pfam" id="PF00999"/>
    </source>
</evidence>
<evidence type="ECO:0000256" key="7">
    <source>
        <dbReference type="ARBA" id="ARBA00023053"/>
    </source>
</evidence>
<evidence type="ECO:0000256" key="4">
    <source>
        <dbReference type="ARBA" id="ARBA00022449"/>
    </source>
</evidence>
<evidence type="ECO:0000313" key="14">
    <source>
        <dbReference type="EMBL" id="RKU47426.1"/>
    </source>
</evidence>
<dbReference type="PANTHER" id="PTHR31382">
    <property type="entry name" value="NA(+)/H(+) ANTIPORTER"/>
    <property type="match status" value="1"/>
</dbReference>